<comment type="function">
    <text evidence="2">Plays an essential role in initiation of the G0 program by preventing the degradation of specific nutrient-regulated mRNAs via the 5'-3' mRNA decay pathway.</text>
</comment>
<evidence type="ECO:0000256" key="2">
    <source>
        <dbReference type="RuleBase" id="RU363120"/>
    </source>
</evidence>
<dbReference type="InterPro" id="IPR006760">
    <property type="entry name" value="Endosulphine"/>
</dbReference>
<feature type="non-terminal residue" evidence="4">
    <location>
        <position position="1"/>
    </location>
</feature>
<protein>
    <recommendedName>
        <fullName evidence="2">mRNA stability protein</fullName>
    </recommendedName>
</protein>
<feature type="compositionally biased region" description="Gly residues" evidence="3">
    <location>
        <begin position="110"/>
        <end position="121"/>
    </location>
</feature>
<feature type="region of interest" description="Disordered" evidence="3">
    <location>
        <begin position="50"/>
        <end position="154"/>
    </location>
</feature>
<evidence type="ECO:0000256" key="1">
    <source>
        <dbReference type="ARBA" id="ARBA00010520"/>
    </source>
</evidence>
<dbReference type="Proteomes" id="UP000243876">
    <property type="component" value="Unassembled WGS sequence"/>
</dbReference>
<accession>A0A0D6EPT2</accession>
<feature type="compositionally biased region" description="Low complexity" evidence="3">
    <location>
        <begin position="83"/>
        <end position="109"/>
    </location>
</feature>
<name>A0A0D6EPT2_SPOSA</name>
<dbReference type="PANTHER" id="PTHR10358">
    <property type="entry name" value="ENDOSULFINE"/>
    <property type="match status" value="1"/>
</dbReference>
<dbReference type="Pfam" id="PF04667">
    <property type="entry name" value="Endosulfine"/>
    <property type="match status" value="1"/>
</dbReference>
<dbReference type="EMBL" id="CENE01000020">
    <property type="protein sequence ID" value="CEQ42077.1"/>
    <property type="molecule type" value="Genomic_DNA"/>
</dbReference>
<reference evidence="5" key="1">
    <citation type="submission" date="2015-02" db="EMBL/GenBank/DDBJ databases">
        <authorList>
            <person name="Gon?alves P."/>
        </authorList>
    </citation>
    <scope>NUCLEOTIDE SEQUENCE [LARGE SCALE GENOMIC DNA]</scope>
</reference>
<dbReference type="GO" id="GO:0004864">
    <property type="term" value="F:protein phosphatase inhibitor activity"/>
    <property type="evidence" value="ECO:0007669"/>
    <property type="project" value="TreeGrafter"/>
</dbReference>
<dbReference type="OrthoDB" id="5949865at2759"/>
<sequence length="154" mass="15660">MLPGRQKVDISSFSDQEKELFEKYGKVPAHKSLLSNKLKERKYFDSGDYAMSKAGVSPQSSVGTAIPSPADIPHASPPQNTNPGSGSQGMSISPSSSGGVPIVGSPQAEGGTGGEGYGGAYGTSPTSCSHQGAGVGVGVYGSPSKEPMSTQRPQ</sequence>
<gene>
    <name evidence="4" type="primary">SPOSA6832_03846</name>
</gene>
<dbReference type="AlphaFoldDB" id="A0A0D6EPT2"/>
<evidence type="ECO:0000256" key="3">
    <source>
        <dbReference type="SAM" id="MobiDB-lite"/>
    </source>
</evidence>
<dbReference type="PANTHER" id="PTHR10358:SF6">
    <property type="entry name" value="ENDOSULFINE, ISOFORM A"/>
    <property type="match status" value="1"/>
</dbReference>
<keyword evidence="5" id="KW-1185">Reference proteome</keyword>
<organism evidence="4 5">
    <name type="scientific">Sporidiobolus salmonicolor</name>
    <name type="common">Yeast-like fungus</name>
    <name type="synonym">Sporobolomyces salmonicolor</name>
    <dbReference type="NCBI Taxonomy" id="5005"/>
    <lineage>
        <taxon>Eukaryota</taxon>
        <taxon>Fungi</taxon>
        <taxon>Dikarya</taxon>
        <taxon>Basidiomycota</taxon>
        <taxon>Pucciniomycotina</taxon>
        <taxon>Microbotryomycetes</taxon>
        <taxon>Sporidiobolales</taxon>
        <taxon>Sporidiobolaceae</taxon>
        <taxon>Sporobolomyces</taxon>
    </lineage>
</organism>
<evidence type="ECO:0000313" key="4">
    <source>
        <dbReference type="EMBL" id="CEQ42077.1"/>
    </source>
</evidence>
<evidence type="ECO:0000313" key="5">
    <source>
        <dbReference type="Proteomes" id="UP000243876"/>
    </source>
</evidence>
<comment type="similarity">
    <text evidence="1 2">Belongs to the endosulfine family.</text>
</comment>
<dbReference type="GO" id="GO:0005737">
    <property type="term" value="C:cytoplasm"/>
    <property type="evidence" value="ECO:0007669"/>
    <property type="project" value="TreeGrafter"/>
</dbReference>
<proteinExistence type="inferred from homology"/>